<gene>
    <name evidence="2" type="ORF">HMPREF9019_2040</name>
</gene>
<feature type="region of interest" description="Disordered" evidence="1">
    <location>
        <begin position="1"/>
        <end position="24"/>
    </location>
</feature>
<protein>
    <submittedName>
        <fullName evidence="2">Uncharacterized protein</fullName>
    </submittedName>
</protein>
<evidence type="ECO:0000256" key="1">
    <source>
        <dbReference type="SAM" id="MobiDB-lite"/>
    </source>
</evidence>
<organism evidence="2 3">
    <name type="scientific">Hoylesella timonensis CRIS 5C-B1</name>
    <dbReference type="NCBI Taxonomy" id="679189"/>
    <lineage>
        <taxon>Bacteria</taxon>
        <taxon>Pseudomonadati</taxon>
        <taxon>Bacteroidota</taxon>
        <taxon>Bacteroidia</taxon>
        <taxon>Bacteroidales</taxon>
        <taxon>Prevotellaceae</taxon>
        <taxon>Hoylesella</taxon>
    </lineage>
</organism>
<reference evidence="2 3" key="1">
    <citation type="submission" date="2009-12" db="EMBL/GenBank/DDBJ databases">
        <title>Genome Sequence of Prevotella timonensis CRIS 5C-B1.</title>
        <authorList>
            <person name="Durkin A.S."/>
            <person name="Madupu R."/>
            <person name="Torralba M."/>
            <person name="Methe B."/>
            <person name="Sutton G."/>
            <person name="Strausberg R.L."/>
            <person name="Nelson K.E."/>
        </authorList>
    </citation>
    <scope>NUCLEOTIDE SEQUENCE [LARGE SCALE GENOMIC DNA]</scope>
    <source>
        <strain evidence="2 3">CRIS 5C-B1</strain>
    </source>
</reference>
<accession>D1VZK5</accession>
<name>D1VZK5_9BACT</name>
<proteinExistence type="predicted"/>
<feature type="compositionally biased region" description="Basic and acidic residues" evidence="1">
    <location>
        <begin position="1"/>
        <end position="12"/>
    </location>
</feature>
<dbReference type="Proteomes" id="UP000004001">
    <property type="component" value="Unassembled WGS sequence"/>
</dbReference>
<evidence type="ECO:0000313" key="2">
    <source>
        <dbReference type="EMBL" id="EFA97455.1"/>
    </source>
</evidence>
<sequence>MPFQERMNKEESSNNNKSSYHISPNADANYKQILLFANRDANQTT</sequence>
<dbReference type="EMBL" id="ADEF01000034">
    <property type="protein sequence ID" value="EFA97455.1"/>
    <property type="molecule type" value="Genomic_DNA"/>
</dbReference>
<keyword evidence="3" id="KW-1185">Reference proteome</keyword>
<evidence type="ECO:0000313" key="3">
    <source>
        <dbReference type="Proteomes" id="UP000004001"/>
    </source>
</evidence>
<comment type="caution">
    <text evidence="2">The sequence shown here is derived from an EMBL/GenBank/DDBJ whole genome shotgun (WGS) entry which is preliminary data.</text>
</comment>
<dbReference type="AlphaFoldDB" id="D1VZK5"/>